<dbReference type="GO" id="GO:0022625">
    <property type="term" value="C:cytosolic large ribosomal subunit"/>
    <property type="evidence" value="ECO:0007669"/>
    <property type="project" value="TreeGrafter"/>
</dbReference>
<evidence type="ECO:0000256" key="3">
    <source>
        <dbReference type="ARBA" id="ARBA00023274"/>
    </source>
</evidence>
<dbReference type="InterPro" id="IPR012988">
    <property type="entry name" value="Ribosomal_uL30_N_euk"/>
</dbReference>
<protein>
    <recommendedName>
        <fullName evidence="4">Large ribosomal subunit protein uL30</fullName>
    </recommendedName>
    <alternativeName>
        <fullName evidence="5">60S ribosomal protein L7</fullName>
    </alternativeName>
</protein>
<dbReference type="Gene3D" id="1.10.15.30">
    <property type="match status" value="1"/>
</dbReference>
<dbReference type="VEuPathDB" id="VectorBase:LLONM1_007306"/>
<keyword evidence="2 9" id="KW-0689">Ribosomal protein</keyword>
<feature type="domain" description="Large ribosomal subunit protein uL30 N-terminal eukaryotes" evidence="8">
    <location>
        <begin position="17"/>
        <end position="88"/>
    </location>
</feature>
<accession>A0A1B0CES5</accession>
<evidence type="ECO:0000256" key="5">
    <source>
        <dbReference type="ARBA" id="ARBA00041271"/>
    </source>
</evidence>
<dbReference type="SUPFAM" id="SSF55129">
    <property type="entry name" value="Ribosomal protein L30p/L7e"/>
    <property type="match status" value="2"/>
</dbReference>
<reference evidence="11" key="1">
    <citation type="submission" date="2012-05" db="EMBL/GenBank/DDBJ databases">
        <title>Whole Genome Assembly of Lutzomyia longipalpis.</title>
        <authorList>
            <person name="Richards S."/>
            <person name="Qu C."/>
            <person name="Dillon R."/>
            <person name="Worley K."/>
            <person name="Scherer S."/>
            <person name="Batterton M."/>
            <person name="Taylor A."/>
            <person name="Hawes A."/>
            <person name="Hernandez B."/>
            <person name="Kovar C."/>
            <person name="Mandapat C."/>
            <person name="Pham C."/>
            <person name="Qu C."/>
            <person name="Jing C."/>
            <person name="Bess C."/>
            <person name="Bandaranaike D."/>
            <person name="Ngo D."/>
            <person name="Ongeri F."/>
            <person name="Arias F."/>
            <person name="Lara F."/>
            <person name="Weissenberger G."/>
            <person name="Kamau G."/>
            <person name="Han H."/>
            <person name="Shen H."/>
            <person name="Dinh H."/>
            <person name="Khalil I."/>
            <person name="Jones J."/>
            <person name="Shafer J."/>
            <person name="Jayaseelan J."/>
            <person name="Quiroz J."/>
            <person name="Blankenburg K."/>
            <person name="Nguyen L."/>
            <person name="Jackson L."/>
            <person name="Francisco L."/>
            <person name="Tang L.-Y."/>
            <person name="Pu L.-L."/>
            <person name="Perales L."/>
            <person name="Lorensuhewa L."/>
            <person name="Munidasa M."/>
            <person name="Coyle M."/>
            <person name="Taylor M."/>
            <person name="Puazo M."/>
            <person name="Firestine M."/>
            <person name="Scheel M."/>
            <person name="Javaid M."/>
            <person name="Wang M."/>
            <person name="Li M."/>
            <person name="Tabassum N."/>
            <person name="Saada N."/>
            <person name="Osuji N."/>
            <person name="Aqrawi P."/>
            <person name="Fu Q."/>
            <person name="Thornton R."/>
            <person name="Raj R."/>
            <person name="Goodspeed R."/>
            <person name="Mata R."/>
            <person name="Najjar R."/>
            <person name="Gubbala S."/>
            <person name="Lee S."/>
            <person name="Denson S."/>
            <person name="Patil S."/>
            <person name="Macmil S."/>
            <person name="Qi S."/>
            <person name="Matskevitch T."/>
            <person name="Palculict T."/>
            <person name="Mathew T."/>
            <person name="Vee V."/>
            <person name="Velamala V."/>
            <person name="Korchina V."/>
            <person name="Cai W."/>
            <person name="Liu W."/>
            <person name="Dai W."/>
            <person name="Zou X."/>
            <person name="Zhu Y."/>
            <person name="Zhang Y."/>
            <person name="Wu Y.-Q."/>
            <person name="Xin Y."/>
            <person name="Nazarath L."/>
            <person name="Kovar C."/>
            <person name="Han Y."/>
            <person name="Muzny D."/>
            <person name="Gibbs R."/>
        </authorList>
    </citation>
    <scope>NUCLEOTIDE SEQUENCE [LARGE SCALE GENOMIC DNA]</scope>
    <source>
        <strain evidence="11">Jacobina</strain>
    </source>
</reference>
<dbReference type="GO" id="GO:0000463">
    <property type="term" value="P:maturation of LSU-rRNA from tricistronic rRNA transcript (SSU-rRNA, 5.8S rRNA, LSU-rRNA)"/>
    <property type="evidence" value="ECO:0007669"/>
    <property type="project" value="TreeGrafter"/>
</dbReference>
<dbReference type="Proteomes" id="UP000092461">
    <property type="component" value="Unassembled WGS sequence"/>
</dbReference>
<dbReference type="NCBIfam" id="TIGR01310">
    <property type="entry name" value="uL30_euk"/>
    <property type="match status" value="1"/>
</dbReference>
<dbReference type="Pfam" id="PF00327">
    <property type="entry name" value="Ribosomal_L30"/>
    <property type="match status" value="1"/>
</dbReference>
<evidence type="ECO:0000259" key="7">
    <source>
        <dbReference type="Pfam" id="PF00327"/>
    </source>
</evidence>
<feature type="domain" description="Large ribosomal subunit protein uL30-like ferredoxin-like fold" evidence="7">
    <location>
        <begin position="93"/>
        <end position="143"/>
    </location>
</feature>
<dbReference type="InterPro" id="IPR016082">
    <property type="entry name" value="Ribosomal_uL30_ferredoxin-like"/>
</dbReference>
<dbReference type="EMBL" id="AJWK01009178">
    <property type="status" value="NOT_ANNOTATED_CDS"/>
    <property type="molecule type" value="Genomic_DNA"/>
</dbReference>
<evidence type="ECO:0000256" key="6">
    <source>
        <dbReference type="ARBA" id="ARBA00055388"/>
    </source>
</evidence>
<evidence type="ECO:0000313" key="11">
    <source>
        <dbReference type="Proteomes" id="UP000092461"/>
    </source>
</evidence>
<dbReference type="PANTHER" id="PTHR11524">
    <property type="entry name" value="60S RIBOSOMAL PROTEIN L7"/>
    <property type="match status" value="1"/>
</dbReference>
<dbReference type="PANTHER" id="PTHR11524:SF16">
    <property type="entry name" value="LARGE RIBOSOMAL SUBUNIT PROTEIN UL30"/>
    <property type="match status" value="1"/>
</dbReference>
<evidence type="ECO:0000259" key="8">
    <source>
        <dbReference type="Pfam" id="PF08079"/>
    </source>
</evidence>
<evidence type="ECO:0000256" key="1">
    <source>
        <dbReference type="ARBA" id="ARBA00007594"/>
    </source>
</evidence>
<reference evidence="10" key="3">
    <citation type="submission" date="2020-05" db="UniProtKB">
        <authorList>
            <consortium name="EnsemblMetazoa"/>
        </authorList>
    </citation>
    <scope>IDENTIFICATION</scope>
    <source>
        <strain evidence="10">Jacobina</strain>
    </source>
</reference>
<dbReference type="EMBL" id="AJWK01009177">
    <property type="status" value="NOT_ANNOTATED_CDS"/>
    <property type="molecule type" value="Genomic_DNA"/>
</dbReference>
<dbReference type="InterPro" id="IPR035808">
    <property type="entry name" value="Ribosomal_uL30_euk_arc"/>
</dbReference>
<comment type="function">
    <text evidence="6">Binds to G-rich structures in 28S rRNA and in mRNAs. Plays a regulatory role in the translation apparatus; inhibits cell-free translation of mRNAs.</text>
</comment>
<dbReference type="FunFam" id="3.30.1390.20:FF:000002">
    <property type="entry name" value="60S ribosomal protein L7"/>
    <property type="match status" value="1"/>
</dbReference>
<dbReference type="EMBL" id="GITU01000211">
    <property type="protein sequence ID" value="MBC1168914.1"/>
    <property type="molecule type" value="Transcribed_RNA"/>
</dbReference>
<reference evidence="9" key="2">
    <citation type="journal article" date="2020" name="BMC">
        <title>Leishmania infection induces a limited differential gene expression in the sand fly midgut.</title>
        <authorList>
            <person name="Coutinho-Abreu I.V."/>
            <person name="Serafim T.D."/>
            <person name="Meneses C."/>
            <person name="Kamhawi S."/>
            <person name="Oliveira F."/>
            <person name="Valenzuela J.G."/>
        </authorList>
    </citation>
    <scope>NUCLEOTIDE SEQUENCE</scope>
    <source>
        <strain evidence="9">Jacobina</strain>
        <tissue evidence="9">Midgut</tissue>
    </source>
</reference>
<dbReference type="InterPro" id="IPR036919">
    <property type="entry name" value="Ribo_uL30_ferredoxin-like_sf"/>
</dbReference>
<organism evidence="10 11">
    <name type="scientific">Lutzomyia longipalpis</name>
    <name type="common">Sand fly</name>
    <dbReference type="NCBI Taxonomy" id="7200"/>
    <lineage>
        <taxon>Eukaryota</taxon>
        <taxon>Metazoa</taxon>
        <taxon>Ecdysozoa</taxon>
        <taxon>Arthropoda</taxon>
        <taxon>Hexapoda</taxon>
        <taxon>Insecta</taxon>
        <taxon>Pterygota</taxon>
        <taxon>Neoptera</taxon>
        <taxon>Endopterygota</taxon>
        <taxon>Diptera</taxon>
        <taxon>Nematocera</taxon>
        <taxon>Psychodoidea</taxon>
        <taxon>Psychodidae</taxon>
        <taxon>Lutzomyia</taxon>
        <taxon>Lutzomyia</taxon>
    </lineage>
</organism>
<dbReference type="GO" id="GO:0003723">
    <property type="term" value="F:RNA binding"/>
    <property type="evidence" value="ECO:0007669"/>
    <property type="project" value="InterPro"/>
</dbReference>
<dbReference type="FunFam" id="3.30.1390.20:FF:000003">
    <property type="entry name" value="60S ribosomal protein L7"/>
    <property type="match status" value="1"/>
</dbReference>
<keyword evidence="11" id="KW-1185">Reference proteome</keyword>
<dbReference type="InterPro" id="IPR005998">
    <property type="entry name" value="Ribosomal_uL30_euk"/>
</dbReference>
<evidence type="ECO:0000256" key="2">
    <source>
        <dbReference type="ARBA" id="ARBA00022980"/>
    </source>
</evidence>
<keyword evidence="3" id="KW-0687">Ribonucleoprotein</keyword>
<evidence type="ECO:0000313" key="10">
    <source>
        <dbReference type="EnsemblMetazoa" id="LLOJ002845-PA"/>
    </source>
</evidence>
<name>A0A1B0CES5_LUTLO</name>
<proteinExistence type="inferred from homology"/>
<dbReference type="InterPro" id="IPR039699">
    <property type="entry name" value="Ribosomal_uL30"/>
</dbReference>
<dbReference type="GO" id="GO:0003735">
    <property type="term" value="F:structural constituent of ribosome"/>
    <property type="evidence" value="ECO:0007669"/>
    <property type="project" value="TreeGrafter"/>
</dbReference>
<comment type="similarity">
    <text evidence="1">Belongs to the universal ribosomal protein uL30 family.</text>
</comment>
<dbReference type="Pfam" id="PF08079">
    <property type="entry name" value="Ribosomal_L30_N"/>
    <property type="match status" value="1"/>
</dbReference>
<evidence type="ECO:0000313" key="9">
    <source>
        <dbReference type="EMBL" id="MBC1168914.1"/>
    </source>
</evidence>
<dbReference type="EnsemblMetazoa" id="LLOJ002845-RA">
    <property type="protein sequence ID" value="LLOJ002845-PA"/>
    <property type="gene ID" value="LLOJ002845"/>
</dbReference>
<dbReference type="VEuPathDB" id="VectorBase:LLOJ002845"/>
<dbReference type="AlphaFoldDB" id="A0A1B0CES5"/>
<sequence length="343" mass="40379">MPAVAKKPAEGKKLPAVPESKLKVAKTMSSVKDRALKLKLIKKSKALWRKRENFRRAEKYAQEYKKKERDIIELKRQAKKDGTYYIPAEPTLAFVIRIRGINKVAPKVRKVLQLFRLRQINNGVFVKLNKATINMLRICEPYIAWGYPNLKSIRDLIYKRGFLKIKGQRIPITDNLLIQRKLKVKRNIQCVEDLVHEIYTVGPHFKYATNFLWPFKLNTPNGGWRKKNNHYPYIAWGYPNLKSIRDLIYKRGFLKIKGQRIPITDNLLIQRKLKVKRNIQCVEDLVHEIYTVGPHFKYATNFLWPFKLNTPNGGWRKKNNHYVEGGDFGNREDKINALLKRMI</sequence>
<dbReference type="Gene3D" id="3.30.1390.20">
    <property type="entry name" value="Ribosomal protein L30, ferredoxin-like fold domain"/>
    <property type="match status" value="2"/>
</dbReference>
<dbReference type="CDD" id="cd01657">
    <property type="entry name" value="Ribosomal_L7_archeal_euk"/>
    <property type="match status" value="1"/>
</dbReference>
<evidence type="ECO:0000256" key="4">
    <source>
        <dbReference type="ARBA" id="ARBA00040575"/>
    </source>
</evidence>